<organism evidence="7 8">
    <name type="scientific">Paenibacillus filicis</name>
    <dbReference type="NCBI Taxonomy" id="669464"/>
    <lineage>
        <taxon>Bacteria</taxon>
        <taxon>Bacillati</taxon>
        <taxon>Bacillota</taxon>
        <taxon>Bacilli</taxon>
        <taxon>Bacillales</taxon>
        <taxon>Paenibacillaceae</taxon>
        <taxon>Paenibacillus</taxon>
    </lineage>
</organism>
<reference evidence="7 8" key="1">
    <citation type="submission" date="2024-04" db="EMBL/GenBank/DDBJ databases">
        <title>draft genome sequnece of Paenibacillus filicis.</title>
        <authorList>
            <person name="Kim D.-U."/>
        </authorList>
    </citation>
    <scope>NUCLEOTIDE SEQUENCE [LARGE SCALE GENOMIC DNA]</scope>
    <source>
        <strain evidence="7 8">KACC14197</strain>
    </source>
</reference>
<evidence type="ECO:0000256" key="1">
    <source>
        <dbReference type="ARBA" id="ARBA00004141"/>
    </source>
</evidence>
<feature type="transmembrane region" description="Helical" evidence="5">
    <location>
        <begin position="46"/>
        <end position="64"/>
    </location>
</feature>
<sequence length="144" mass="15483">MELWAIWLIVAGVLLIAEMLTLTFYLLWIGIGAAVAAVIALVVPDSLIWQVLAGCLVVVVLTLYTKPITRRFRTSGEYKDAVDDLVGKTGFVLEAIVPGKPGIVKVGNETWSAHAEQQLSDGDKVIVTARGSAHLLVQKAEGDD</sequence>
<keyword evidence="4 5" id="KW-0472">Membrane</keyword>
<dbReference type="InterPro" id="IPR052165">
    <property type="entry name" value="Membrane_assoc_protease"/>
</dbReference>
<gene>
    <name evidence="7" type="ORF">WMW72_07460</name>
</gene>
<name>A0ABU9DJ25_9BACL</name>
<dbReference type="Gene3D" id="2.40.50.140">
    <property type="entry name" value="Nucleic acid-binding proteins"/>
    <property type="match status" value="1"/>
</dbReference>
<evidence type="ECO:0000313" key="8">
    <source>
        <dbReference type="Proteomes" id="UP001469365"/>
    </source>
</evidence>
<proteinExistence type="predicted"/>
<evidence type="ECO:0000256" key="5">
    <source>
        <dbReference type="SAM" id="Phobius"/>
    </source>
</evidence>
<accession>A0ABU9DJ25</accession>
<evidence type="ECO:0000313" key="7">
    <source>
        <dbReference type="EMBL" id="MEK8127753.1"/>
    </source>
</evidence>
<dbReference type="EMBL" id="JBBPCC010000003">
    <property type="protein sequence ID" value="MEK8127753.1"/>
    <property type="molecule type" value="Genomic_DNA"/>
</dbReference>
<comment type="subcellular location">
    <subcellularLocation>
        <location evidence="1">Membrane</location>
        <topology evidence="1">Multi-pass membrane protein</topology>
    </subcellularLocation>
</comment>
<evidence type="ECO:0000256" key="2">
    <source>
        <dbReference type="ARBA" id="ARBA00022692"/>
    </source>
</evidence>
<feature type="domain" description="NfeD-like C-terminal" evidence="6">
    <location>
        <begin position="82"/>
        <end position="139"/>
    </location>
</feature>
<dbReference type="SUPFAM" id="SSF141322">
    <property type="entry name" value="NfeD domain-like"/>
    <property type="match status" value="1"/>
</dbReference>
<dbReference type="Pfam" id="PF01957">
    <property type="entry name" value="NfeD"/>
    <property type="match status" value="1"/>
</dbReference>
<evidence type="ECO:0000256" key="3">
    <source>
        <dbReference type="ARBA" id="ARBA00022989"/>
    </source>
</evidence>
<comment type="caution">
    <text evidence="7">The sequence shown here is derived from an EMBL/GenBank/DDBJ whole genome shotgun (WGS) entry which is preliminary data.</text>
</comment>
<feature type="transmembrane region" description="Helical" evidence="5">
    <location>
        <begin position="7"/>
        <end position="40"/>
    </location>
</feature>
<dbReference type="PANTHER" id="PTHR33507:SF3">
    <property type="entry name" value="INNER MEMBRANE PROTEIN YBBJ"/>
    <property type="match status" value="1"/>
</dbReference>
<dbReference type="InterPro" id="IPR012340">
    <property type="entry name" value="NA-bd_OB-fold"/>
</dbReference>
<dbReference type="InterPro" id="IPR002810">
    <property type="entry name" value="NfeD-like_C"/>
</dbReference>
<protein>
    <submittedName>
        <fullName evidence="7">NfeD family protein</fullName>
    </submittedName>
</protein>
<keyword evidence="2 5" id="KW-0812">Transmembrane</keyword>
<evidence type="ECO:0000259" key="6">
    <source>
        <dbReference type="Pfam" id="PF01957"/>
    </source>
</evidence>
<evidence type="ECO:0000256" key="4">
    <source>
        <dbReference type="ARBA" id="ARBA00023136"/>
    </source>
</evidence>
<dbReference type="Proteomes" id="UP001469365">
    <property type="component" value="Unassembled WGS sequence"/>
</dbReference>
<dbReference type="PANTHER" id="PTHR33507">
    <property type="entry name" value="INNER MEMBRANE PROTEIN YBBJ"/>
    <property type="match status" value="1"/>
</dbReference>
<keyword evidence="8" id="KW-1185">Reference proteome</keyword>
<keyword evidence="3 5" id="KW-1133">Transmembrane helix</keyword>
<dbReference type="RefSeq" id="WP_341414803.1">
    <property type="nucleotide sequence ID" value="NZ_JBBPCC010000003.1"/>
</dbReference>